<dbReference type="Pfam" id="PF07224">
    <property type="entry name" value="Chlorophyllase"/>
    <property type="match status" value="1"/>
</dbReference>
<dbReference type="InterPro" id="IPR029058">
    <property type="entry name" value="AB_hydrolase_fold"/>
</dbReference>
<keyword evidence="3" id="KW-0443">Lipid metabolism</keyword>
<accession>A0ABT9AGZ9</accession>
<keyword evidence="1" id="KW-0378">Hydrolase</keyword>
<dbReference type="Gene3D" id="3.40.50.1820">
    <property type="entry name" value="alpha/beta hydrolase"/>
    <property type="match status" value="1"/>
</dbReference>
<keyword evidence="2" id="KW-0442">Lipid degradation</keyword>
<keyword evidence="5" id="KW-1185">Reference proteome</keyword>
<organism evidence="4 5">
    <name type="scientific">Hymenobacter mellowenesis</name>
    <dbReference type="NCBI Taxonomy" id="3063995"/>
    <lineage>
        <taxon>Bacteria</taxon>
        <taxon>Pseudomonadati</taxon>
        <taxon>Bacteroidota</taxon>
        <taxon>Cytophagia</taxon>
        <taxon>Cytophagales</taxon>
        <taxon>Hymenobacteraceae</taxon>
        <taxon>Hymenobacter</taxon>
    </lineage>
</organism>
<dbReference type="InterPro" id="IPR016986">
    <property type="entry name" value="UCP031982_abhydr"/>
</dbReference>
<name>A0ABT9AGZ9_9BACT</name>
<evidence type="ECO:0000256" key="2">
    <source>
        <dbReference type="ARBA" id="ARBA00022963"/>
    </source>
</evidence>
<evidence type="ECO:0008006" key="6">
    <source>
        <dbReference type="Google" id="ProtNLM"/>
    </source>
</evidence>
<evidence type="ECO:0000313" key="5">
    <source>
        <dbReference type="Proteomes" id="UP001167796"/>
    </source>
</evidence>
<protein>
    <recommendedName>
        <fullName evidence="6">Alpha/beta hydrolase</fullName>
    </recommendedName>
</protein>
<dbReference type="PANTHER" id="PTHR10272:SF0">
    <property type="entry name" value="PLATELET-ACTIVATING FACTOR ACETYLHYDROLASE"/>
    <property type="match status" value="1"/>
</dbReference>
<evidence type="ECO:0000256" key="3">
    <source>
        <dbReference type="ARBA" id="ARBA00023098"/>
    </source>
</evidence>
<dbReference type="InterPro" id="IPR017395">
    <property type="entry name" value="Chlorophyllase-like"/>
</dbReference>
<dbReference type="PANTHER" id="PTHR10272">
    <property type="entry name" value="PLATELET-ACTIVATING FACTOR ACETYLHYDROLASE"/>
    <property type="match status" value="1"/>
</dbReference>
<sequence length="292" mass="32019">MDYFVGYRELQVTDSERNLTFPLRVLYPTPLPSQAESVGLYTLDVARNALIGPGVFPLVLISHGTGSSGLVHRNLAHYLARQGFVVGLPEHPHNNRDDDAWAHTTQNLMARPRHLQLAIDALFEHFPASLKPDTVGLIGHSLGGYTALALAGGQPTATPRDSPDWQQRPIPVPADARVKALVLLAPATPWYLNEGALHHVRVPILLMEGAQDEHATAWHGQIVLNGVPDRRQIMHRVVPNAGHFSFLSPFPAARVSPAFPPSQDPPGFDRARFQEEMKAEILAFLTRELGAG</sequence>
<dbReference type="Proteomes" id="UP001167796">
    <property type="component" value="Unassembled WGS sequence"/>
</dbReference>
<dbReference type="PIRSF" id="PIRSF031982">
    <property type="entry name" value="UCP031982_abhydr"/>
    <property type="match status" value="1"/>
</dbReference>
<dbReference type="RefSeq" id="WP_305013813.1">
    <property type="nucleotide sequence ID" value="NZ_JAUQSX010000014.1"/>
</dbReference>
<evidence type="ECO:0000313" key="4">
    <source>
        <dbReference type="EMBL" id="MDO7849145.1"/>
    </source>
</evidence>
<dbReference type="SUPFAM" id="SSF53474">
    <property type="entry name" value="alpha/beta-Hydrolases"/>
    <property type="match status" value="1"/>
</dbReference>
<comment type="caution">
    <text evidence="4">The sequence shown here is derived from an EMBL/GenBank/DDBJ whole genome shotgun (WGS) entry which is preliminary data.</text>
</comment>
<proteinExistence type="predicted"/>
<reference evidence="4" key="1">
    <citation type="submission" date="2023-07" db="EMBL/GenBank/DDBJ databases">
        <authorList>
            <person name="Kim M.K."/>
        </authorList>
    </citation>
    <scope>NUCLEOTIDE SEQUENCE</scope>
    <source>
        <strain evidence="4">M29</strain>
    </source>
</reference>
<gene>
    <name evidence="4" type="ORF">Q5H92_22470</name>
</gene>
<dbReference type="EMBL" id="JAUQSX010000014">
    <property type="protein sequence ID" value="MDO7849145.1"/>
    <property type="molecule type" value="Genomic_DNA"/>
</dbReference>
<evidence type="ECO:0000256" key="1">
    <source>
        <dbReference type="ARBA" id="ARBA00022801"/>
    </source>
</evidence>